<accession>A0A7X1E6W3</accession>
<feature type="region of interest" description="Disordered" evidence="1">
    <location>
        <begin position="1"/>
        <end position="59"/>
    </location>
</feature>
<evidence type="ECO:0000256" key="1">
    <source>
        <dbReference type="SAM" id="MobiDB-lite"/>
    </source>
</evidence>
<evidence type="ECO:0000313" key="3">
    <source>
        <dbReference type="Proteomes" id="UP000526501"/>
    </source>
</evidence>
<proteinExistence type="predicted"/>
<protein>
    <submittedName>
        <fullName evidence="2">Uncharacterized protein</fullName>
    </submittedName>
</protein>
<organism evidence="2 3">
    <name type="scientific">Pelagicoccus albus</name>
    <dbReference type="NCBI Taxonomy" id="415222"/>
    <lineage>
        <taxon>Bacteria</taxon>
        <taxon>Pseudomonadati</taxon>
        <taxon>Verrucomicrobiota</taxon>
        <taxon>Opitutia</taxon>
        <taxon>Puniceicoccales</taxon>
        <taxon>Pelagicoccaceae</taxon>
        <taxon>Pelagicoccus</taxon>
    </lineage>
</organism>
<dbReference type="EMBL" id="JACHVC010000006">
    <property type="protein sequence ID" value="MBC2605135.1"/>
    <property type="molecule type" value="Genomic_DNA"/>
</dbReference>
<sequence length="59" mass="6322">MTSPSQSSSGFGKRLASQGIQSPRNANPLEHKKAGQQDPAGLDEREIDPPRLLETSSFA</sequence>
<gene>
    <name evidence="2" type="ORF">H5P27_03675</name>
</gene>
<reference evidence="2 3" key="1">
    <citation type="submission" date="2020-07" db="EMBL/GenBank/DDBJ databases">
        <authorList>
            <person name="Feng X."/>
        </authorList>
    </citation>
    <scope>NUCLEOTIDE SEQUENCE [LARGE SCALE GENOMIC DNA]</scope>
    <source>
        <strain evidence="2 3">JCM23202</strain>
    </source>
</reference>
<dbReference type="AlphaFoldDB" id="A0A7X1E6W3"/>
<feature type="compositionally biased region" description="Basic and acidic residues" evidence="1">
    <location>
        <begin position="42"/>
        <end position="51"/>
    </location>
</feature>
<feature type="compositionally biased region" description="Polar residues" evidence="1">
    <location>
        <begin position="1"/>
        <end position="10"/>
    </location>
</feature>
<dbReference type="Proteomes" id="UP000526501">
    <property type="component" value="Unassembled WGS sequence"/>
</dbReference>
<keyword evidence="3" id="KW-1185">Reference proteome</keyword>
<evidence type="ECO:0000313" key="2">
    <source>
        <dbReference type="EMBL" id="MBC2605135.1"/>
    </source>
</evidence>
<comment type="caution">
    <text evidence="2">The sequence shown here is derived from an EMBL/GenBank/DDBJ whole genome shotgun (WGS) entry which is preliminary data.</text>
</comment>
<dbReference type="RefSeq" id="WP_185659028.1">
    <property type="nucleotide sequence ID" value="NZ_CAWPOO010000006.1"/>
</dbReference>
<name>A0A7X1E6W3_9BACT</name>